<reference evidence="1" key="1">
    <citation type="submission" date="2020-07" db="EMBL/GenBank/DDBJ databases">
        <title>Multicomponent nature underlies the extraordinary mechanical properties of spider dragline silk.</title>
        <authorList>
            <person name="Kono N."/>
            <person name="Nakamura H."/>
            <person name="Mori M."/>
            <person name="Yoshida Y."/>
            <person name="Ohtoshi R."/>
            <person name="Malay A.D."/>
            <person name="Moran D.A.P."/>
            <person name="Tomita M."/>
            <person name="Numata K."/>
            <person name="Arakawa K."/>
        </authorList>
    </citation>
    <scope>NUCLEOTIDE SEQUENCE</scope>
</reference>
<dbReference type="AlphaFoldDB" id="A0A8X6IBU8"/>
<gene>
    <name evidence="1" type="ORF">TNCT_515771</name>
</gene>
<name>A0A8X6IBU8_TRICU</name>
<evidence type="ECO:0000313" key="2">
    <source>
        <dbReference type="Proteomes" id="UP000887116"/>
    </source>
</evidence>
<proteinExistence type="predicted"/>
<protein>
    <submittedName>
        <fullName evidence="1">Uncharacterized protein</fullName>
    </submittedName>
</protein>
<accession>A0A8X6IBU8</accession>
<sequence length="81" mass="9063">MTDRINPAENRTEAKGLVIPVLISQLTVSFMAQIDCVLKKWGVVPLKTELSVTLSGYVVRKLKESYQSKIMMPNAVALSRR</sequence>
<keyword evidence="2" id="KW-1185">Reference proteome</keyword>
<organism evidence="1 2">
    <name type="scientific">Trichonephila clavata</name>
    <name type="common">Joro spider</name>
    <name type="synonym">Nephila clavata</name>
    <dbReference type="NCBI Taxonomy" id="2740835"/>
    <lineage>
        <taxon>Eukaryota</taxon>
        <taxon>Metazoa</taxon>
        <taxon>Ecdysozoa</taxon>
        <taxon>Arthropoda</taxon>
        <taxon>Chelicerata</taxon>
        <taxon>Arachnida</taxon>
        <taxon>Araneae</taxon>
        <taxon>Araneomorphae</taxon>
        <taxon>Entelegynae</taxon>
        <taxon>Araneoidea</taxon>
        <taxon>Nephilidae</taxon>
        <taxon>Trichonephila</taxon>
    </lineage>
</organism>
<dbReference type="EMBL" id="BMAO01011527">
    <property type="protein sequence ID" value="GFQ74415.1"/>
    <property type="molecule type" value="Genomic_DNA"/>
</dbReference>
<comment type="caution">
    <text evidence="1">The sequence shown here is derived from an EMBL/GenBank/DDBJ whole genome shotgun (WGS) entry which is preliminary data.</text>
</comment>
<evidence type="ECO:0000313" key="1">
    <source>
        <dbReference type="EMBL" id="GFQ74415.1"/>
    </source>
</evidence>
<dbReference type="Proteomes" id="UP000887116">
    <property type="component" value="Unassembled WGS sequence"/>
</dbReference>